<evidence type="ECO:0000313" key="11">
    <source>
        <dbReference type="EMBL" id="MFC5529873.1"/>
    </source>
</evidence>
<evidence type="ECO:0000256" key="3">
    <source>
        <dbReference type="ARBA" id="ARBA00022676"/>
    </source>
</evidence>
<evidence type="ECO:0000256" key="6">
    <source>
        <dbReference type="ARBA" id="ARBA00022960"/>
    </source>
</evidence>
<dbReference type="InterPro" id="IPR038063">
    <property type="entry name" value="Transpep_catalytic_dom"/>
</dbReference>
<dbReference type="Proteomes" id="UP001596108">
    <property type="component" value="Unassembled WGS sequence"/>
</dbReference>
<keyword evidence="6 9" id="KW-0133">Cell shape</keyword>
<organism evidence="11 12">
    <name type="scientific">Cohnella yongneupensis</name>
    <dbReference type="NCBI Taxonomy" id="425006"/>
    <lineage>
        <taxon>Bacteria</taxon>
        <taxon>Bacillati</taxon>
        <taxon>Bacillota</taxon>
        <taxon>Bacilli</taxon>
        <taxon>Bacillales</taxon>
        <taxon>Paenibacillaceae</taxon>
        <taxon>Cohnella</taxon>
    </lineage>
</organism>
<keyword evidence="7 9" id="KW-0573">Peptidoglycan synthesis</keyword>
<dbReference type="Gene3D" id="2.40.440.10">
    <property type="entry name" value="L,D-transpeptidase catalytic domain-like"/>
    <property type="match status" value="1"/>
</dbReference>
<dbReference type="CDD" id="cd16913">
    <property type="entry name" value="YkuD_like"/>
    <property type="match status" value="1"/>
</dbReference>
<keyword evidence="4 11" id="KW-0808">Transferase</keyword>
<comment type="similarity">
    <text evidence="2">Belongs to the YkuD family.</text>
</comment>
<name>A0ABW0QY46_9BACL</name>
<dbReference type="EMBL" id="JBHSNC010000031">
    <property type="protein sequence ID" value="MFC5529873.1"/>
    <property type="molecule type" value="Genomic_DNA"/>
</dbReference>
<gene>
    <name evidence="11" type="ORF">ACFPQ4_10500</name>
</gene>
<feature type="active site" description="Proton donor/acceptor" evidence="9">
    <location>
        <position position="71"/>
    </location>
</feature>
<dbReference type="PANTHER" id="PTHR30582:SF24">
    <property type="entry name" value="L,D-TRANSPEPTIDASE ERFK_SRFK-RELATED"/>
    <property type="match status" value="1"/>
</dbReference>
<keyword evidence="11" id="KW-0012">Acyltransferase</keyword>
<keyword evidence="3" id="KW-0328">Glycosyltransferase</keyword>
<dbReference type="InterPro" id="IPR050979">
    <property type="entry name" value="LD-transpeptidase"/>
</dbReference>
<evidence type="ECO:0000259" key="10">
    <source>
        <dbReference type="PROSITE" id="PS52029"/>
    </source>
</evidence>
<comment type="pathway">
    <text evidence="1 9">Cell wall biogenesis; peptidoglycan biosynthesis.</text>
</comment>
<evidence type="ECO:0000256" key="7">
    <source>
        <dbReference type="ARBA" id="ARBA00022984"/>
    </source>
</evidence>
<dbReference type="EC" id="2.3.2.-" evidence="11"/>
<dbReference type="Pfam" id="PF03734">
    <property type="entry name" value="YkuD"/>
    <property type="match status" value="1"/>
</dbReference>
<evidence type="ECO:0000256" key="2">
    <source>
        <dbReference type="ARBA" id="ARBA00005992"/>
    </source>
</evidence>
<protein>
    <submittedName>
        <fullName evidence="11">L,D-transpeptidase</fullName>
        <ecNumber evidence="11">2.3.2.-</ecNumber>
    </submittedName>
</protein>
<sequence>MPNYRIIVDLSDRHLYLLDGDTVVRAFPIGIGKMLTKTPTGEYTIINKQAQPGGPYGAFWMGLSRPHYGIHGTDDPASIGREVSHGCIRMYNEDVLQLAALVPIRTRVTIRL</sequence>
<evidence type="ECO:0000313" key="12">
    <source>
        <dbReference type="Proteomes" id="UP001596108"/>
    </source>
</evidence>
<dbReference type="PANTHER" id="PTHR30582">
    <property type="entry name" value="L,D-TRANSPEPTIDASE"/>
    <property type="match status" value="1"/>
</dbReference>
<evidence type="ECO:0000256" key="4">
    <source>
        <dbReference type="ARBA" id="ARBA00022679"/>
    </source>
</evidence>
<evidence type="ECO:0000256" key="9">
    <source>
        <dbReference type="PROSITE-ProRule" id="PRU01373"/>
    </source>
</evidence>
<keyword evidence="12" id="KW-1185">Reference proteome</keyword>
<dbReference type="InterPro" id="IPR005490">
    <property type="entry name" value="LD_TPept_cat_dom"/>
</dbReference>
<dbReference type="SUPFAM" id="SSF141523">
    <property type="entry name" value="L,D-transpeptidase catalytic domain-like"/>
    <property type="match status" value="1"/>
</dbReference>
<dbReference type="GO" id="GO:0016746">
    <property type="term" value="F:acyltransferase activity"/>
    <property type="evidence" value="ECO:0007669"/>
    <property type="project" value="UniProtKB-KW"/>
</dbReference>
<evidence type="ECO:0000256" key="1">
    <source>
        <dbReference type="ARBA" id="ARBA00004752"/>
    </source>
</evidence>
<evidence type="ECO:0000256" key="5">
    <source>
        <dbReference type="ARBA" id="ARBA00022801"/>
    </source>
</evidence>
<proteinExistence type="inferred from homology"/>
<feature type="active site" description="Nucleophile" evidence="9">
    <location>
        <position position="87"/>
    </location>
</feature>
<feature type="domain" description="L,D-TPase catalytic" evidence="10">
    <location>
        <begin position="4"/>
        <end position="111"/>
    </location>
</feature>
<reference evidence="12" key="1">
    <citation type="journal article" date="2019" name="Int. J. Syst. Evol. Microbiol.">
        <title>The Global Catalogue of Microorganisms (GCM) 10K type strain sequencing project: providing services to taxonomists for standard genome sequencing and annotation.</title>
        <authorList>
            <consortium name="The Broad Institute Genomics Platform"/>
            <consortium name="The Broad Institute Genome Sequencing Center for Infectious Disease"/>
            <person name="Wu L."/>
            <person name="Ma J."/>
        </authorList>
    </citation>
    <scope>NUCLEOTIDE SEQUENCE [LARGE SCALE GENOMIC DNA]</scope>
    <source>
        <strain evidence="12">CGMCC 1.18578</strain>
    </source>
</reference>
<keyword evidence="8 9" id="KW-0961">Cell wall biogenesis/degradation</keyword>
<dbReference type="PROSITE" id="PS52029">
    <property type="entry name" value="LD_TPASE"/>
    <property type="match status" value="1"/>
</dbReference>
<evidence type="ECO:0000256" key="8">
    <source>
        <dbReference type="ARBA" id="ARBA00023316"/>
    </source>
</evidence>
<dbReference type="RefSeq" id="WP_378111796.1">
    <property type="nucleotide sequence ID" value="NZ_JBHSNC010000031.1"/>
</dbReference>
<accession>A0ABW0QY46</accession>
<keyword evidence="5" id="KW-0378">Hydrolase</keyword>
<comment type="caution">
    <text evidence="11">The sequence shown here is derived from an EMBL/GenBank/DDBJ whole genome shotgun (WGS) entry which is preliminary data.</text>
</comment>